<dbReference type="Pfam" id="PF03795">
    <property type="entry name" value="YCII"/>
    <property type="match status" value="1"/>
</dbReference>
<dbReference type="EMBL" id="JAAGOA010000009">
    <property type="protein sequence ID" value="NEE01483.1"/>
    <property type="molecule type" value="Genomic_DNA"/>
</dbReference>
<proteinExistence type="inferred from homology"/>
<dbReference type="PANTHER" id="PTHR35174">
    <property type="entry name" value="BLL7171 PROTEIN-RELATED"/>
    <property type="match status" value="1"/>
</dbReference>
<keyword evidence="4" id="KW-1185">Reference proteome</keyword>
<evidence type="ECO:0000256" key="1">
    <source>
        <dbReference type="ARBA" id="ARBA00007689"/>
    </source>
</evidence>
<comment type="caution">
    <text evidence="3">The sequence shown here is derived from an EMBL/GenBank/DDBJ whole genome shotgun (WGS) entry which is preliminary data.</text>
</comment>
<name>A0A6L9S8Y1_9ACTN</name>
<sequence length="123" mass="13620">MKYLILIYTNPEARQLWEQMPEAARMEGLKAYAALNERLTESGEMIVSESLAEPSQTKAVTVRRGQASTTDGPFAETKEQLAGFYLVECESMERATEIAASIPEAEAGVVEVRPVRTYSGLEM</sequence>
<comment type="similarity">
    <text evidence="1">Belongs to the YciI family.</text>
</comment>
<dbReference type="Proteomes" id="UP000475214">
    <property type="component" value="Unassembled WGS sequence"/>
</dbReference>
<evidence type="ECO:0000313" key="4">
    <source>
        <dbReference type="Proteomes" id="UP000475214"/>
    </source>
</evidence>
<gene>
    <name evidence="3" type="ORF">G1H10_15015</name>
</gene>
<feature type="domain" description="YCII-related" evidence="2">
    <location>
        <begin position="1"/>
        <end position="116"/>
    </location>
</feature>
<evidence type="ECO:0000313" key="3">
    <source>
        <dbReference type="EMBL" id="NEE01483.1"/>
    </source>
</evidence>
<accession>A0A6L9S8Y1</accession>
<dbReference type="InterPro" id="IPR011008">
    <property type="entry name" value="Dimeric_a/b-barrel"/>
</dbReference>
<evidence type="ECO:0000259" key="2">
    <source>
        <dbReference type="Pfam" id="PF03795"/>
    </source>
</evidence>
<dbReference type="AlphaFoldDB" id="A0A6L9S8Y1"/>
<dbReference type="Gene3D" id="3.30.70.1060">
    <property type="entry name" value="Dimeric alpha+beta barrel"/>
    <property type="match status" value="1"/>
</dbReference>
<dbReference type="SUPFAM" id="SSF54909">
    <property type="entry name" value="Dimeric alpha+beta barrel"/>
    <property type="match status" value="1"/>
</dbReference>
<protein>
    <submittedName>
        <fullName evidence="3">YciI family protein</fullName>
    </submittedName>
</protein>
<dbReference type="PANTHER" id="PTHR35174:SF3">
    <property type="entry name" value="BLL7171 PROTEIN"/>
    <property type="match status" value="1"/>
</dbReference>
<dbReference type="RefSeq" id="WP_163739138.1">
    <property type="nucleotide sequence ID" value="NZ_JAAGOA010000009.1"/>
</dbReference>
<dbReference type="InterPro" id="IPR005545">
    <property type="entry name" value="YCII"/>
</dbReference>
<reference evidence="3 4" key="1">
    <citation type="submission" date="2020-02" db="EMBL/GenBank/DDBJ databases">
        <authorList>
            <person name="Li X.-J."/>
            <person name="Han X.-M."/>
        </authorList>
    </citation>
    <scope>NUCLEOTIDE SEQUENCE [LARGE SCALE GENOMIC DNA]</scope>
    <source>
        <strain evidence="3 4">CCTCC AB 2017055</strain>
    </source>
</reference>
<organism evidence="3 4">
    <name type="scientific">Phytoactinopolyspora halotolerans</name>
    <dbReference type="NCBI Taxonomy" id="1981512"/>
    <lineage>
        <taxon>Bacteria</taxon>
        <taxon>Bacillati</taxon>
        <taxon>Actinomycetota</taxon>
        <taxon>Actinomycetes</taxon>
        <taxon>Jiangellales</taxon>
        <taxon>Jiangellaceae</taxon>
        <taxon>Phytoactinopolyspora</taxon>
    </lineage>
</organism>